<comment type="caution">
    <text evidence="2">The sequence shown here is derived from an EMBL/GenBank/DDBJ whole genome shotgun (WGS) entry which is preliminary data.</text>
</comment>
<gene>
    <name evidence="2" type="ORF">DFQ05_0507</name>
</gene>
<feature type="transmembrane region" description="Helical" evidence="1">
    <location>
        <begin position="144"/>
        <end position="164"/>
    </location>
</feature>
<feature type="transmembrane region" description="Helical" evidence="1">
    <location>
        <begin position="117"/>
        <end position="138"/>
    </location>
</feature>
<feature type="transmembrane region" description="Helical" evidence="1">
    <location>
        <begin position="64"/>
        <end position="85"/>
    </location>
</feature>
<dbReference type="EMBL" id="SMGI01000001">
    <property type="protein sequence ID" value="TCK68996.1"/>
    <property type="molecule type" value="Genomic_DNA"/>
</dbReference>
<accession>A0A4R1KUY9</accession>
<dbReference type="Pfam" id="PF11026">
    <property type="entry name" value="DUF2721"/>
    <property type="match status" value="1"/>
</dbReference>
<keyword evidence="3" id="KW-1185">Reference proteome</keyword>
<evidence type="ECO:0000313" key="3">
    <source>
        <dbReference type="Proteomes" id="UP000295714"/>
    </source>
</evidence>
<reference evidence="2 3" key="1">
    <citation type="journal article" date="2015" name="Stand. Genomic Sci.">
        <title>Genomic Encyclopedia of Bacterial and Archaeal Type Strains, Phase III: the genomes of soil and plant-associated and newly described type strains.</title>
        <authorList>
            <person name="Whitman W.B."/>
            <person name="Woyke T."/>
            <person name="Klenk H.P."/>
            <person name="Zhou Y."/>
            <person name="Lilburn T.G."/>
            <person name="Beck B.J."/>
            <person name="De Vos P."/>
            <person name="Vandamme P."/>
            <person name="Eisen J.A."/>
            <person name="Garrity G."/>
            <person name="Hugenholtz P."/>
            <person name="Kyrpides N.C."/>
        </authorList>
    </citation>
    <scope>NUCLEOTIDE SEQUENCE [LARGE SCALE GENOMIC DNA]</scope>
    <source>
        <strain evidence="2 3">CECT 8445</strain>
    </source>
</reference>
<proteinExistence type="predicted"/>
<evidence type="ECO:0000256" key="1">
    <source>
        <dbReference type="SAM" id="Phobius"/>
    </source>
</evidence>
<dbReference type="AlphaFoldDB" id="A0A4R1KUY9"/>
<keyword evidence="1" id="KW-0812">Transmembrane</keyword>
<sequence>MISKLRWLTFLKGQIIKSLITNLSGLFCLRRTFKFAFFNASYFIPNFDKNTLLEQLTLTTPALLFSAISLIMLAYTNRFLAYAAVIRNLRDKYLQQQEASLIRQINNLKLRLNLTRYMQIFGITSLLLCVLTMFLIYIENRLVAAWVFGVALLLLITSLAFLIWEIQISAKALKHHLSDIEDDLKNR</sequence>
<keyword evidence="1" id="KW-0472">Membrane</keyword>
<evidence type="ECO:0000313" key="2">
    <source>
        <dbReference type="EMBL" id="TCK68996.1"/>
    </source>
</evidence>
<name>A0A4R1KUY9_9FLAO</name>
<dbReference type="InterPro" id="IPR021279">
    <property type="entry name" value="DUF2721"/>
</dbReference>
<protein>
    <submittedName>
        <fullName evidence="2">Uncharacterized protein DUF2721</fullName>
    </submittedName>
</protein>
<dbReference type="Proteomes" id="UP000295714">
    <property type="component" value="Unassembled WGS sequence"/>
</dbReference>
<organism evidence="2 3">
    <name type="scientific">Winogradskyella wandonensis</name>
    <dbReference type="NCBI Taxonomy" id="1442586"/>
    <lineage>
        <taxon>Bacteria</taxon>
        <taxon>Pseudomonadati</taxon>
        <taxon>Bacteroidota</taxon>
        <taxon>Flavobacteriia</taxon>
        <taxon>Flavobacteriales</taxon>
        <taxon>Flavobacteriaceae</taxon>
        <taxon>Winogradskyella</taxon>
    </lineage>
</organism>
<keyword evidence="1" id="KW-1133">Transmembrane helix</keyword>